<evidence type="ECO:0000313" key="4">
    <source>
        <dbReference type="EMBL" id="KZP29088.1"/>
    </source>
</evidence>
<organism evidence="4 5">
    <name type="scientific">Athelia psychrophila</name>
    <dbReference type="NCBI Taxonomy" id="1759441"/>
    <lineage>
        <taxon>Eukaryota</taxon>
        <taxon>Fungi</taxon>
        <taxon>Dikarya</taxon>
        <taxon>Basidiomycota</taxon>
        <taxon>Agaricomycotina</taxon>
        <taxon>Agaricomycetes</taxon>
        <taxon>Agaricomycetidae</taxon>
        <taxon>Atheliales</taxon>
        <taxon>Atheliaceae</taxon>
        <taxon>Athelia</taxon>
    </lineage>
</organism>
<dbReference type="OrthoDB" id="19653at2759"/>
<reference evidence="4 5" key="1">
    <citation type="journal article" date="2016" name="Mol. Biol. Evol.">
        <title>Comparative Genomics of Early-Diverging Mushroom-Forming Fungi Provides Insights into the Origins of Lignocellulose Decay Capabilities.</title>
        <authorList>
            <person name="Nagy L.G."/>
            <person name="Riley R."/>
            <person name="Tritt A."/>
            <person name="Adam C."/>
            <person name="Daum C."/>
            <person name="Floudas D."/>
            <person name="Sun H."/>
            <person name="Yadav J.S."/>
            <person name="Pangilinan J."/>
            <person name="Larsson K.H."/>
            <person name="Matsuura K."/>
            <person name="Barry K."/>
            <person name="Labutti K."/>
            <person name="Kuo R."/>
            <person name="Ohm R.A."/>
            <person name="Bhattacharya S.S."/>
            <person name="Shirouzu T."/>
            <person name="Yoshinaga Y."/>
            <person name="Martin F.M."/>
            <person name="Grigoriev I.V."/>
            <person name="Hibbett D.S."/>
        </authorList>
    </citation>
    <scope>NUCLEOTIDE SEQUENCE [LARGE SCALE GENOMIC DNA]</scope>
    <source>
        <strain evidence="4 5">CBS 109695</strain>
    </source>
</reference>
<dbReference type="PANTHER" id="PTHR48081">
    <property type="entry name" value="AB HYDROLASE SUPERFAMILY PROTEIN C4A8.06C"/>
    <property type="match status" value="1"/>
</dbReference>
<gene>
    <name evidence="4" type="ORF">FIBSPDRAFT_1039095</name>
</gene>
<dbReference type="InterPro" id="IPR029058">
    <property type="entry name" value="AB_hydrolase_fold"/>
</dbReference>
<dbReference type="GO" id="GO:0008236">
    <property type="term" value="F:serine-type peptidase activity"/>
    <property type="evidence" value="ECO:0007669"/>
    <property type="project" value="InterPro"/>
</dbReference>
<evidence type="ECO:0000259" key="2">
    <source>
        <dbReference type="Pfam" id="PF00326"/>
    </source>
</evidence>
<dbReference type="EMBL" id="KV417500">
    <property type="protein sequence ID" value="KZP29088.1"/>
    <property type="molecule type" value="Genomic_DNA"/>
</dbReference>
<keyword evidence="5" id="KW-1185">Reference proteome</keyword>
<protein>
    <submittedName>
        <fullName evidence="4">Alpha/beta-hydrolase</fullName>
    </submittedName>
</protein>
<evidence type="ECO:0000256" key="1">
    <source>
        <dbReference type="ARBA" id="ARBA00022801"/>
    </source>
</evidence>
<dbReference type="Gene3D" id="3.40.50.1820">
    <property type="entry name" value="alpha/beta hydrolase"/>
    <property type="match status" value="1"/>
</dbReference>
<dbReference type="Pfam" id="PF20434">
    <property type="entry name" value="BD-FAE"/>
    <property type="match status" value="1"/>
</dbReference>
<dbReference type="Pfam" id="PF00326">
    <property type="entry name" value="Peptidase_S9"/>
    <property type="match status" value="1"/>
</dbReference>
<accession>A0A166S718</accession>
<dbReference type="GO" id="GO:0006508">
    <property type="term" value="P:proteolysis"/>
    <property type="evidence" value="ECO:0007669"/>
    <property type="project" value="InterPro"/>
</dbReference>
<dbReference type="PANTHER" id="PTHR48081:SF3">
    <property type="entry name" value="ALPHA_BETA HYDROLASE FOLD-3 DOMAIN-CONTAINING PROTEIN"/>
    <property type="match status" value="1"/>
</dbReference>
<dbReference type="InterPro" id="IPR001375">
    <property type="entry name" value="Peptidase_S9_cat"/>
</dbReference>
<sequence>MPSPIPLVYSTVDDLQIKLDVYLPSRIEPNAHLPAIVCFHGGALTIGDRAAGPLIGSWMIDMATANGIAFISADYRLLYPSTAADQLADMRALFSFLARSSDLGLPDGVAIDASRIAVAGVSAGAYLARLAALYAPQRPVAVLSLWGMGGDWFLDHFLAVKDTPPPFKWAHESAPADPEIGAPVAEDPASLDPVSRTWVDKLGRVGLYPLWWARGDFLDHLTGTAGLSAKLRVLPYAERAAAVPEDLRRLFSQLLIDSSFPPTMLVHGDADVTVSVQESERTHAQLEKCGIRSELCVVPNAEHGLRIGADLAPGAERVFEKAFGFVARELGVEV</sequence>
<dbReference type="Proteomes" id="UP000076532">
    <property type="component" value="Unassembled WGS sequence"/>
</dbReference>
<proteinExistence type="predicted"/>
<dbReference type="AlphaFoldDB" id="A0A166S718"/>
<dbReference type="InterPro" id="IPR049492">
    <property type="entry name" value="BD-FAE-like_dom"/>
</dbReference>
<dbReference type="InterPro" id="IPR050300">
    <property type="entry name" value="GDXG_lipolytic_enzyme"/>
</dbReference>
<name>A0A166S718_9AGAM</name>
<feature type="domain" description="Peptidase S9 prolyl oligopeptidase catalytic" evidence="2">
    <location>
        <begin position="261"/>
        <end position="308"/>
    </location>
</feature>
<feature type="domain" description="BD-FAE-like" evidence="3">
    <location>
        <begin position="19"/>
        <end position="135"/>
    </location>
</feature>
<evidence type="ECO:0000313" key="5">
    <source>
        <dbReference type="Proteomes" id="UP000076532"/>
    </source>
</evidence>
<dbReference type="SUPFAM" id="SSF53474">
    <property type="entry name" value="alpha/beta-Hydrolases"/>
    <property type="match status" value="1"/>
</dbReference>
<keyword evidence="1" id="KW-0378">Hydrolase</keyword>
<evidence type="ECO:0000259" key="3">
    <source>
        <dbReference type="Pfam" id="PF20434"/>
    </source>
</evidence>